<evidence type="ECO:0000256" key="4">
    <source>
        <dbReference type="ARBA" id="ARBA00023002"/>
    </source>
</evidence>
<dbReference type="PANTHER" id="PTHR32338">
    <property type="entry name" value="N-ACETYL-GAMMA-GLUTAMYL-PHOSPHATE REDUCTASE, CHLOROPLASTIC-RELATED-RELATED"/>
    <property type="match status" value="1"/>
</dbReference>
<proteinExistence type="inferred from homology"/>
<keyword evidence="2" id="KW-0028">Amino-acid biosynthesis</keyword>
<dbReference type="SUPFAM" id="SSF55347">
    <property type="entry name" value="Glyceraldehyde-3-phosphate dehydrogenase-like, C-terminal domain"/>
    <property type="match status" value="1"/>
</dbReference>
<dbReference type="PANTHER" id="PTHR32338:SF11">
    <property type="entry name" value="[LYSW]-L-2-AMINOADIPATE_[LYSW]-L-GLUTAMATE PHOSPHATE REDUCTASE-RELATED"/>
    <property type="match status" value="1"/>
</dbReference>
<keyword evidence="3" id="KW-0521">NADP</keyword>
<dbReference type="InterPro" id="IPR000534">
    <property type="entry name" value="Semialdehyde_DH_NAD-bd"/>
</dbReference>
<evidence type="ECO:0000313" key="7">
    <source>
        <dbReference type="EMBL" id="BAL56598.1"/>
    </source>
</evidence>
<dbReference type="InterPro" id="IPR000706">
    <property type="entry name" value="AGPR_type-1"/>
</dbReference>
<name>H5SKB2_9ZZZZ</name>
<dbReference type="GO" id="GO:0051287">
    <property type="term" value="F:NAD binding"/>
    <property type="evidence" value="ECO:0007669"/>
    <property type="project" value="InterPro"/>
</dbReference>
<evidence type="ECO:0000256" key="1">
    <source>
        <dbReference type="ARBA" id="ARBA00022490"/>
    </source>
</evidence>
<protein>
    <submittedName>
        <fullName evidence="7">N-acetyl-gamma-glutamyl-phosphate reductase</fullName>
    </submittedName>
</protein>
<dbReference type="GO" id="GO:0070401">
    <property type="term" value="F:NADP+ binding"/>
    <property type="evidence" value="ECO:0007669"/>
    <property type="project" value="InterPro"/>
</dbReference>
<dbReference type="NCBIfam" id="TIGR01850">
    <property type="entry name" value="argC"/>
    <property type="match status" value="1"/>
</dbReference>
<dbReference type="HAMAP" id="MF_02083">
    <property type="entry name" value="LysY"/>
    <property type="match status" value="1"/>
</dbReference>
<reference evidence="7" key="1">
    <citation type="journal article" date="2005" name="Environ. Microbiol.">
        <title>Genetic and functional properties of uncultivated thermophilic crenarchaeotes from a subsurface gold mine as revealed by analysis of genome fragments.</title>
        <authorList>
            <person name="Nunoura T."/>
            <person name="Hirayama H."/>
            <person name="Takami H."/>
            <person name="Oida H."/>
            <person name="Nishi S."/>
            <person name="Shimamura S."/>
            <person name="Suzuki Y."/>
            <person name="Inagaki F."/>
            <person name="Takai K."/>
            <person name="Nealson K.H."/>
            <person name="Horikoshi K."/>
        </authorList>
    </citation>
    <scope>NUCLEOTIDE SEQUENCE</scope>
</reference>
<dbReference type="InterPro" id="IPR050085">
    <property type="entry name" value="AGPR"/>
</dbReference>
<dbReference type="Pfam" id="PF01118">
    <property type="entry name" value="Semialdhyde_dh"/>
    <property type="match status" value="1"/>
</dbReference>
<keyword evidence="4" id="KW-0560">Oxidoreductase</keyword>
<dbReference type="CDD" id="cd24151">
    <property type="entry name" value="AGPR_1_N_LysY"/>
    <property type="match status" value="1"/>
</dbReference>
<dbReference type="CDD" id="cd23939">
    <property type="entry name" value="AGPR_1_C_LysY"/>
    <property type="match status" value="1"/>
</dbReference>
<dbReference type="EMBL" id="AP011753">
    <property type="protein sequence ID" value="BAL56598.1"/>
    <property type="molecule type" value="Genomic_DNA"/>
</dbReference>
<dbReference type="HAMAP" id="MF_00150">
    <property type="entry name" value="ArgC_type1"/>
    <property type="match status" value="1"/>
</dbReference>
<dbReference type="InterPro" id="IPR037535">
    <property type="entry name" value="LysY"/>
</dbReference>
<dbReference type="Gene3D" id="3.30.360.10">
    <property type="entry name" value="Dihydrodipicolinate Reductase, domain 2"/>
    <property type="match status" value="1"/>
</dbReference>
<evidence type="ECO:0000256" key="5">
    <source>
        <dbReference type="ARBA" id="ARBA00023154"/>
    </source>
</evidence>
<dbReference type="GO" id="GO:0009085">
    <property type="term" value="P:lysine biosynthetic process"/>
    <property type="evidence" value="ECO:0007669"/>
    <property type="project" value="UniProtKB-KW"/>
</dbReference>
<keyword evidence="5" id="KW-0457">Lysine biosynthesis</keyword>
<dbReference type="SUPFAM" id="SSF51735">
    <property type="entry name" value="NAD(P)-binding Rossmann-fold domains"/>
    <property type="match status" value="1"/>
</dbReference>
<organism evidence="7">
    <name type="scientific">uncultured prokaryote</name>
    <dbReference type="NCBI Taxonomy" id="198431"/>
    <lineage>
        <taxon>unclassified sequences</taxon>
        <taxon>environmental samples</taxon>
    </lineage>
</organism>
<dbReference type="GO" id="GO:0006526">
    <property type="term" value="P:L-arginine biosynthetic process"/>
    <property type="evidence" value="ECO:0007669"/>
    <property type="project" value="InterPro"/>
</dbReference>
<feature type="domain" description="Semialdehyde dehydrogenase NAD-binding" evidence="6">
    <location>
        <begin position="2"/>
        <end position="138"/>
    </location>
</feature>
<evidence type="ECO:0000256" key="3">
    <source>
        <dbReference type="ARBA" id="ARBA00022857"/>
    </source>
</evidence>
<sequence>MDVSIVGASGYAGGELLRLLLDHPQVRVKQATSEHFAGQPVYFVHPNLRGRTDLQFVRLADLEPCDVLFIALPHGLVAPRIGEFASVAERLVDLSADFRLRDPADYPRWYGWEHPAPEWLPRFVYGLPELHREEICNARYVSGVGCNAAVVILALWPLYQAGLVERAVVEVKVGSSEGGAEPTPASHHPERSHVVRSYAPAGHRHMAELIQELTVDGQRPEIYLSITSVELVRGALATAHCFLSDDLPEREVWQLYRRAYGGEPFIRLVRSAKGIYRFPEPKILAGSNYCDIGFVLEPGTRRLVVIAAIDNLMKGAAGTAVQAMNLMCGFPETMGLEFPGLHPI</sequence>
<gene>
    <name evidence="7" type="ORF">HGMM_F41E03C09</name>
</gene>
<dbReference type="Gene3D" id="3.40.50.720">
    <property type="entry name" value="NAD(P)-binding Rossmann-like Domain"/>
    <property type="match status" value="1"/>
</dbReference>
<reference evidence="7" key="2">
    <citation type="journal article" date="2012" name="PLoS ONE">
        <title>A Deeply Branching Thermophilic Bacterium with an Ancient Acetyl-CoA Pathway Dominates a Subsurface Ecosystem.</title>
        <authorList>
            <person name="Takami H."/>
            <person name="Noguchi H."/>
            <person name="Takaki Y."/>
            <person name="Uchiyama I."/>
            <person name="Toyoda A."/>
            <person name="Nishi S."/>
            <person name="Chee G.-J."/>
            <person name="Arai W."/>
            <person name="Nunoura T."/>
            <person name="Itoh T."/>
            <person name="Hattori M."/>
            <person name="Takai K."/>
        </authorList>
    </citation>
    <scope>NUCLEOTIDE SEQUENCE</scope>
</reference>
<dbReference type="InterPro" id="IPR036291">
    <property type="entry name" value="NAD(P)-bd_dom_sf"/>
</dbReference>
<dbReference type="Pfam" id="PF22698">
    <property type="entry name" value="Semialdhyde_dhC_1"/>
    <property type="match status" value="1"/>
</dbReference>
<keyword evidence="1" id="KW-0963">Cytoplasm</keyword>
<dbReference type="AlphaFoldDB" id="H5SKB2"/>
<dbReference type="SMART" id="SM00859">
    <property type="entry name" value="Semialdhyde_dh"/>
    <property type="match status" value="1"/>
</dbReference>
<accession>H5SKB2</accession>
<evidence type="ECO:0000259" key="6">
    <source>
        <dbReference type="SMART" id="SM00859"/>
    </source>
</evidence>
<evidence type="ECO:0000256" key="2">
    <source>
        <dbReference type="ARBA" id="ARBA00022605"/>
    </source>
</evidence>
<dbReference type="GO" id="GO:0003942">
    <property type="term" value="F:N-acetyl-gamma-glutamyl-phosphate reductase activity"/>
    <property type="evidence" value="ECO:0007669"/>
    <property type="project" value="InterPro"/>
</dbReference>
<dbReference type="InterPro" id="IPR058924">
    <property type="entry name" value="AGPR_dimerisation_dom"/>
</dbReference>